<proteinExistence type="predicted"/>
<feature type="compositionally biased region" description="Basic residues" evidence="1">
    <location>
        <begin position="83"/>
        <end position="95"/>
    </location>
</feature>
<gene>
    <name evidence="2" type="ORF">AVDCRST_MAG47-1488</name>
</gene>
<feature type="non-terminal residue" evidence="2">
    <location>
        <position position="1"/>
    </location>
</feature>
<accession>A0A6J4N3Z9</accession>
<sequence>DRDAWLVGHDRHVRCVPPPVPRLAGLPVADLLDAERRRWTPRGSGERCVRRMAERGVEHRLGSRRTARRRPNARRGLPDGASRRARVGSPRRCHGTCKAGLPGL</sequence>
<dbReference type="EMBL" id="CADCUK010000107">
    <property type="protein sequence ID" value="CAA9373623.1"/>
    <property type="molecule type" value="Genomic_DNA"/>
</dbReference>
<reference evidence="2" key="1">
    <citation type="submission" date="2020-02" db="EMBL/GenBank/DDBJ databases">
        <authorList>
            <person name="Meier V. D."/>
        </authorList>
    </citation>
    <scope>NUCLEOTIDE SEQUENCE</scope>
    <source>
        <strain evidence="2">AVDCRST_MAG47</strain>
    </source>
</reference>
<name>A0A6J4N3Z9_9ACTN</name>
<protein>
    <submittedName>
        <fullName evidence="2">Uncharacterized protein</fullName>
    </submittedName>
</protein>
<dbReference type="AlphaFoldDB" id="A0A6J4N3Z9"/>
<evidence type="ECO:0000256" key="1">
    <source>
        <dbReference type="SAM" id="MobiDB-lite"/>
    </source>
</evidence>
<feature type="compositionally biased region" description="Basic residues" evidence="1">
    <location>
        <begin position="62"/>
        <end position="73"/>
    </location>
</feature>
<feature type="non-terminal residue" evidence="2">
    <location>
        <position position="104"/>
    </location>
</feature>
<evidence type="ECO:0000313" key="2">
    <source>
        <dbReference type="EMBL" id="CAA9373623.1"/>
    </source>
</evidence>
<organism evidence="2">
    <name type="scientific">uncultured Nocardioidaceae bacterium</name>
    <dbReference type="NCBI Taxonomy" id="253824"/>
    <lineage>
        <taxon>Bacteria</taxon>
        <taxon>Bacillati</taxon>
        <taxon>Actinomycetota</taxon>
        <taxon>Actinomycetes</taxon>
        <taxon>Propionibacteriales</taxon>
        <taxon>Nocardioidaceae</taxon>
        <taxon>environmental samples</taxon>
    </lineage>
</organism>
<feature type="region of interest" description="Disordered" evidence="1">
    <location>
        <begin position="56"/>
        <end position="104"/>
    </location>
</feature>